<dbReference type="Proteomes" id="UP000681610">
    <property type="component" value="Unassembled WGS sequence"/>
</dbReference>
<dbReference type="RefSeq" id="WP_208059415.1">
    <property type="nucleotide sequence ID" value="NZ_CAUQMC010000020.1"/>
</dbReference>
<evidence type="ECO:0000256" key="7">
    <source>
        <dbReference type="SAM" id="Phobius"/>
    </source>
</evidence>
<feature type="domain" description="Glycine transporter" evidence="8">
    <location>
        <begin position="102"/>
        <end position="174"/>
    </location>
</feature>
<dbReference type="Pfam" id="PF03458">
    <property type="entry name" value="Gly_transporter"/>
    <property type="match status" value="2"/>
</dbReference>
<comment type="caution">
    <text evidence="9">The sequence shown here is derived from an EMBL/GenBank/DDBJ whole genome shotgun (WGS) entry which is preliminary data.</text>
</comment>
<feature type="domain" description="Glycine transporter" evidence="8">
    <location>
        <begin position="15"/>
        <end position="89"/>
    </location>
</feature>
<evidence type="ECO:0000256" key="3">
    <source>
        <dbReference type="ARBA" id="ARBA00022475"/>
    </source>
</evidence>
<evidence type="ECO:0000256" key="5">
    <source>
        <dbReference type="ARBA" id="ARBA00022989"/>
    </source>
</evidence>
<dbReference type="PANTHER" id="PTHR30506">
    <property type="entry name" value="INNER MEMBRANE PROTEIN"/>
    <property type="match status" value="1"/>
</dbReference>
<evidence type="ECO:0000256" key="4">
    <source>
        <dbReference type="ARBA" id="ARBA00022692"/>
    </source>
</evidence>
<gene>
    <name evidence="9" type="ORF">J4N46_11505</name>
</gene>
<proteinExistence type="inferred from homology"/>
<feature type="transmembrane region" description="Helical" evidence="7">
    <location>
        <begin position="72"/>
        <end position="88"/>
    </location>
</feature>
<keyword evidence="6 7" id="KW-0472">Membrane</keyword>
<comment type="subcellular location">
    <subcellularLocation>
        <location evidence="1">Cell membrane</location>
        <topology evidence="1">Multi-pass membrane protein</topology>
    </subcellularLocation>
</comment>
<keyword evidence="3" id="KW-1003">Cell membrane</keyword>
<reference evidence="9 10" key="1">
    <citation type="submission" date="2021-03" db="EMBL/GenBank/DDBJ databases">
        <title>Isolation and description of Capnocytophaga bilenii sp. nov., a novel Capnocytophaga species, isolated from a gingivitis subject.</title>
        <authorList>
            <person name="Antezack A."/>
            <person name="Monnet-Corti V."/>
            <person name="La Scola B."/>
        </authorList>
    </citation>
    <scope>NUCLEOTIDE SEQUENCE [LARGE SCALE GENOMIC DNA]</scope>
    <source>
        <strain evidence="9 10">Marseille-Q4570</strain>
    </source>
</reference>
<accession>A0ABS3Q0C1</accession>
<evidence type="ECO:0000259" key="8">
    <source>
        <dbReference type="Pfam" id="PF03458"/>
    </source>
</evidence>
<protein>
    <submittedName>
        <fullName evidence="9">Trimeric intracellular cation channel family protein</fullName>
    </submittedName>
</protein>
<comment type="similarity">
    <text evidence="2">Belongs to the UPF0126 family.</text>
</comment>
<dbReference type="InterPro" id="IPR005115">
    <property type="entry name" value="Gly_transporter"/>
</dbReference>
<dbReference type="PANTHER" id="PTHR30506:SF3">
    <property type="entry name" value="UPF0126 INNER MEMBRANE PROTEIN YADS-RELATED"/>
    <property type="match status" value="1"/>
</dbReference>
<feature type="transmembrane region" description="Helical" evidence="7">
    <location>
        <begin position="100"/>
        <end position="116"/>
    </location>
</feature>
<keyword evidence="4 7" id="KW-0812">Transmembrane</keyword>
<keyword evidence="5 7" id="KW-1133">Transmembrane helix</keyword>
<evidence type="ECO:0000256" key="1">
    <source>
        <dbReference type="ARBA" id="ARBA00004651"/>
    </source>
</evidence>
<feature type="transmembrane region" description="Helical" evidence="7">
    <location>
        <begin position="128"/>
        <end position="147"/>
    </location>
</feature>
<keyword evidence="10" id="KW-1185">Reference proteome</keyword>
<evidence type="ECO:0000256" key="6">
    <source>
        <dbReference type="ARBA" id="ARBA00023136"/>
    </source>
</evidence>
<feature type="transmembrane region" description="Helical" evidence="7">
    <location>
        <begin position="183"/>
        <end position="203"/>
    </location>
</feature>
<dbReference type="EMBL" id="JAGDYP010000011">
    <property type="protein sequence ID" value="MBO1885021.1"/>
    <property type="molecule type" value="Genomic_DNA"/>
</dbReference>
<name>A0ABS3Q0C1_9FLAO</name>
<evidence type="ECO:0000313" key="10">
    <source>
        <dbReference type="Proteomes" id="UP000681610"/>
    </source>
</evidence>
<feature type="transmembrane region" description="Helical" evidence="7">
    <location>
        <begin position="13"/>
        <end position="32"/>
    </location>
</feature>
<sequence>MNIITFFSQIDQIYLWDIIGTAVFGVSGVLIAMERRMDVFGMLILAFVTGVGGGTLRDVLIGYIPVFWMRDHIYIVMIIVSVVITLLFKNKMADQWGRWLLLFDAIGLGVFTIIGIEKALRYELSPTIAIILGTMTGSFGGVIRDILANKLPALFHKEIYATACIAGGTVYFLINSFMPHNLVIFITIVVVIAVRLLSLKYHWELPKF</sequence>
<feature type="transmembrane region" description="Helical" evidence="7">
    <location>
        <begin position="159"/>
        <end position="177"/>
    </location>
</feature>
<feature type="transmembrane region" description="Helical" evidence="7">
    <location>
        <begin position="39"/>
        <end position="66"/>
    </location>
</feature>
<evidence type="ECO:0000313" key="9">
    <source>
        <dbReference type="EMBL" id="MBO1885021.1"/>
    </source>
</evidence>
<organism evidence="9 10">
    <name type="scientific">Capnocytophaga bilenii</name>
    <dbReference type="NCBI Taxonomy" id="2819369"/>
    <lineage>
        <taxon>Bacteria</taxon>
        <taxon>Pseudomonadati</taxon>
        <taxon>Bacteroidota</taxon>
        <taxon>Flavobacteriia</taxon>
        <taxon>Flavobacteriales</taxon>
        <taxon>Flavobacteriaceae</taxon>
        <taxon>Capnocytophaga</taxon>
    </lineage>
</organism>
<evidence type="ECO:0000256" key="2">
    <source>
        <dbReference type="ARBA" id="ARBA00008193"/>
    </source>
</evidence>